<reference evidence="1" key="1">
    <citation type="submission" date="2016-10" db="EMBL/GenBank/DDBJ databases">
        <title>Sequence of Gallionella enrichment culture.</title>
        <authorList>
            <person name="Poehlein A."/>
            <person name="Muehling M."/>
            <person name="Daniel R."/>
        </authorList>
    </citation>
    <scope>NUCLEOTIDE SEQUENCE</scope>
</reference>
<proteinExistence type="predicted"/>
<accession>A0A1J5TLT1</accession>
<evidence type="ECO:0000313" key="1">
    <source>
        <dbReference type="EMBL" id="OIR17152.1"/>
    </source>
</evidence>
<dbReference type="AlphaFoldDB" id="A0A1J5TLT1"/>
<comment type="caution">
    <text evidence="1">The sequence shown here is derived from an EMBL/GenBank/DDBJ whole genome shotgun (WGS) entry which is preliminary data.</text>
</comment>
<gene>
    <name evidence="1" type="ORF">GALL_21730</name>
</gene>
<dbReference type="EMBL" id="MLJW01000005">
    <property type="protein sequence ID" value="OIR17152.1"/>
    <property type="molecule type" value="Genomic_DNA"/>
</dbReference>
<sequence>MSDSTPQAMHGIEAANEAARRVVRHFQSKGFTRITEALILQIHHLAGERGEIDDAFEAAQEQNKAPPLSRYFAIHPYGHYSEFRDFDAAKAAIGNDFTLTLISDVPRVFFDPAPVMVDDPLASGTKYDVMMKVRDNVDGYAVAILLNDPDASFIDYVGTHPGADWHKIMGDFEVATTALVDEFKLS</sequence>
<protein>
    <submittedName>
        <fullName evidence="1">Uncharacterized protein</fullName>
    </submittedName>
</protein>
<name>A0A1J5TLT1_9ZZZZ</name>
<organism evidence="1">
    <name type="scientific">mine drainage metagenome</name>
    <dbReference type="NCBI Taxonomy" id="410659"/>
    <lineage>
        <taxon>unclassified sequences</taxon>
        <taxon>metagenomes</taxon>
        <taxon>ecological metagenomes</taxon>
    </lineage>
</organism>